<feature type="compositionally biased region" description="Polar residues" evidence="3">
    <location>
        <begin position="410"/>
        <end position="425"/>
    </location>
</feature>
<dbReference type="InterPro" id="IPR013783">
    <property type="entry name" value="Ig-like_fold"/>
</dbReference>
<dbReference type="InterPro" id="IPR014756">
    <property type="entry name" value="Ig_E-set"/>
</dbReference>
<evidence type="ECO:0000313" key="5">
    <source>
        <dbReference type="EMBL" id="PKU34345.1"/>
    </source>
</evidence>
<feature type="region of interest" description="Disordered" evidence="3">
    <location>
        <begin position="386"/>
        <end position="427"/>
    </location>
</feature>
<dbReference type="SUPFAM" id="SSF81296">
    <property type="entry name" value="E set domains"/>
    <property type="match status" value="1"/>
</dbReference>
<feature type="domain" description="Transglutaminase N-terminal" evidence="4">
    <location>
        <begin position="678"/>
        <end position="734"/>
    </location>
</feature>
<feature type="coiled-coil region" evidence="2">
    <location>
        <begin position="597"/>
        <end position="624"/>
    </location>
</feature>
<comment type="similarity">
    <text evidence="1">Belongs to the transglutaminase superfamily. Transglutaminase family.</text>
</comment>
<dbReference type="Pfam" id="PF00868">
    <property type="entry name" value="Transglut_N"/>
    <property type="match status" value="1"/>
</dbReference>
<reference evidence="6" key="2">
    <citation type="submission" date="2017-12" db="EMBL/GenBank/DDBJ databases">
        <title>Genome sequence of the Bar-tailed Godwit (Limosa lapponica baueri).</title>
        <authorList>
            <person name="Lima N.C.B."/>
            <person name="Parody-Merino A.M."/>
            <person name="Battley P.F."/>
            <person name="Fidler A.E."/>
            <person name="Prosdocimi F."/>
        </authorList>
    </citation>
    <scope>NUCLEOTIDE SEQUENCE [LARGE SCALE GENOMIC DNA]</scope>
</reference>
<dbReference type="PANTHER" id="PTHR45845:SF2">
    <property type="entry name" value="RIKEN CDNA D630003M21 GENE"/>
    <property type="match status" value="1"/>
</dbReference>
<proteinExistence type="inferred from homology"/>
<evidence type="ECO:0000256" key="1">
    <source>
        <dbReference type="ARBA" id="ARBA00005968"/>
    </source>
</evidence>
<dbReference type="PANTHER" id="PTHR45845">
    <property type="entry name" value="RHO GUANINE NUCLEOTIDE EXCHANGE FACTOR-RELATED"/>
    <property type="match status" value="1"/>
</dbReference>
<organism evidence="5 6">
    <name type="scientific">Limosa lapponica baueri</name>
    <dbReference type="NCBI Taxonomy" id="1758121"/>
    <lineage>
        <taxon>Eukaryota</taxon>
        <taxon>Metazoa</taxon>
        <taxon>Chordata</taxon>
        <taxon>Craniata</taxon>
        <taxon>Vertebrata</taxon>
        <taxon>Euteleostomi</taxon>
        <taxon>Archelosauria</taxon>
        <taxon>Archosauria</taxon>
        <taxon>Dinosauria</taxon>
        <taxon>Saurischia</taxon>
        <taxon>Theropoda</taxon>
        <taxon>Coelurosauria</taxon>
        <taxon>Aves</taxon>
        <taxon>Neognathae</taxon>
        <taxon>Neoaves</taxon>
        <taxon>Charadriiformes</taxon>
        <taxon>Scolopacidae</taxon>
        <taxon>Limosa</taxon>
    </lineage>
</organism>
<feature type="compositionally biased region" description="Pro residues" evidence="3">
    <location>
        <begin position="289"/>
        <end position="299"/>
    </location>
</feature>
<evidence type="ECO:0000256" key="2">
    <source>
        <dbReference type="SAM" id="Coils"/>
    </source>
</evidence>
<feature type="region of interest" description="Disordered" evidence="3">
    <location>
        <begin position="282"/>
        <end position="374"/>
    </location>
</feature>
<dbReference type="Gene3D" id="2.60.40.10">
    <property type="entry name" value="Immunoglobulins"/>
    <property type="match status" value="1"/>
</dbReference>
<feature type="region of interest" description="Disordered" evidence="3">
    <location>
        <begin position="1"/>
        <end position="27"/>
    </location>
</feature>
<feature type="region of interest" description="Disordered" evidence="3">
    <location>
        <begin position="83"/>
        <end position="107"/>
    </location>
</feature>
<dbReference type="EMBL" id="KZ509206">
    <property type="protein sequence ID" value="PKU34345.1"/>
    <property type="molecule type" value="Genomic_DNA"/>
</dbReference>
<dbReference type="OrthoDB" id="6152532at2759"/>
<evidence type="ECO:0000256" key="3">
    <source>
        <dbReference type="SAM" id="MobiDB-lite"/>
    </source>
</evidence>
<dbReference type="Proteomes" id="UP000233556">
    <property type="component" value="Unassembled WGS sequence"/>
</dbReference>
<sequence length="779" mass="83823">MQPVPAAAWDKQDMEKGSKRGGLPTLTASFSTKAGPCVFTREWLEEINGNRAGAPLHTCLVATENGITPLPWSKIATPEFIDKPKAGADSVPAGTWHGPAPETAAEPAALSTPVPQSDIPVPYGNVAGTIPGCKVASRKSNQGRYPGLIKVDQTGPQKKPAMLAMPSLYEIISQNLEGEYVDLLELSQEQLDLLSRSLPPARPVGPTGAGAKVTLPWANGGLEADAWPCGGALSSEEGPCTPCLGRKLSQEPGPHGPRCRHRDSYLAALQNPVSFGPGLMAAILEEPDGPSPGPEPPPATHCETPAQHGRGAGSPTVLTRRPRRASPGAQVEALVRQGSPRLPSGSSHKFSFLKGPRLGAAPGDERATSQHEGAWKKMSAIYSPRMGRAKPAGKGTDAAATAPVEERSLESTSCKNGPSIPNTGSPGREPLGWQDLHAGLLHSGIVCLPGSSDRLGRALLQVTTSGSAWGAAWCSAAELGRLILYLYSLPRREAKDGGLTVVVDARKQPPAPVLFSALRSVQSISPGCIHTVLLLAEKELVAHRERLPGVQDAAVCIERHQDLMRRVLSDPQLVHVQREGGAVLARLRREATRLGASANIRTSMESAEGLYSQLEEELHNLVSHSNSCLEHLEFLQKVRELEAEFGKHIERESDGGELMVVRQTQSELLSSSDLVLETWDLQCERNGREHRTAQMGCQQLVVRRGQPFTITLHFSGRSYEEGVDKLAFNVETEDTVFLREEDERCEYVLSQEGLIYQGARDYITSTPWNFGQVRSVPDP</sequence>
<keyword evidence="6" id="KW-1185">Reference proteome</keyword>
<dbReference type="AlphaFoldDB" id="A0A2I0TKP7"/>
<keyword evidence="2" id="KW-0175">Coiled coil</keyword>
<accession>A0A2I0TKP7</accession>
<evidence type="ECO:0000259" key="4">
    <source>
        <dbReference type="Pfam" id="PF00868"/>
    </source>
</evidence>
<evidence type="ECO:0000313" key="6">
    <source>
        <dbReference type="Proteomes" id="UP000233556"/>
    </source>
</evidence>
<gene>
    <name evidence="5" type="ORF">llap_15351</name>
</gene>
<dbReference type="InterPro" id="IPR001102">
    <property type="entry name" value="Transglutaminase_N"/>
</dbReference>
<name>A0A2I0TKP7_LIMLA</name>
<protein>
    <recommendedName>
        <fullName evidence="4">Transglutaminase N-terminal domain-containing protein</fullName>
    </recommendedName>
</protein>
<dbReference type="InterPro" id="IPR052231">
    <property type="entry name" value="Rho_GEF_signaling-related"/>
</dbReference>
<feature type="compositionally biased region" description="Basic and acidic residues" evidence="3">
    <location>
        <begin position="363"/>
        <end position="374"/>
    </location>
</feature>
<reference evidence="6" key="1">
    <citation type="submission" date="2017-11" db="EMBL/GenBank/DDBJ databases">
        <authorList>
            <person name="Lima N.C."/>
            <person name="Parody-Merino A.M."/>
            <person name="Battley P.F."/>
            <person name="Fidler A.E."/>
            <person name="Prosdocimi F."/>
        </authorList>
    </citation>
    <scope>NUCLEOTIDE SEQUENCE [LARGE SCALE GENOMIC DNA]</scope>
</reference>
<dbReference type="SUPFAM" id="SSF54001">
    <property type="entry name" value="Cysteine proteinases"/>
    <property type="match status" value="1"/>
</dbReference>
<dbReference type="InterPro" id="IPR038765">
    <property type="entry name" value="Papain-like_cys_pep_sf"/>
</dbReference>